<evidence type="ECO:0000259" key="7">
    <source>
        <dbReference type="Pfam" id="PF05425"/>
    </source>
</evidence>
<dbReference type="PANTHER" id="PTHR34820">
    <property type="entry name" value="INNER MEMBRANE PROTEIN YEBZ"/>
    <property type="match status" value="1"/>
</dbReference>
<dbReference type="GO" id="GO:0005886">
    <property type="term" value="C:plasma membrane"/>
    <property type="evidence" value="ECO:0007669"/>
    <property type="project" value="UniProtKB-SubCell"/>
</dbReference>
<feature type="transmembrane region" description="Helical" evidence="6">
    <location>
        <begin position="595"/>
        <end position="618"/>
    </location>
</feature>
<evidence type="ECO:0000256" key="5">
    <source>
        <dbReference type="ARBA" id="ARBA00023136"/>
    </source>
</evidence>
<evidence type="ECO:0000313" key="8">
    <source>
        <dbReference type="EMBL" id="CAB4616258.1"/>
    </source>
</evidence>
<feature type="transmembrane region" description="Helical" evidence="6">
    <location>
        <begin position="449"/>
        <end position="471"/>
    </location>
</feature>
<feature type="transmembrane region" description="Helical" evidence="6">
    <location>
        <begin position="189"/>
        <end position="209"/>
    </location>
</feature>
<gene>
    <name evidence="8" type="ORF">UFOPK1908_00397</name>
    <name evidence="9" type="ORF">UFOPK3576_00039</name>
</gene>
<feature type="transmembrane region" description="Helical" evidence="6">
    <location>
        <begin position="56"/>
        <end position="82"/>
    </location>
</feature>
<organism evidence="8">
    <name type="scientific">freshwater metagenome</name>
    <dbReference type="NCBI Taxonomy" id="449393"/>
    <lineage>
        <taxon>unclassified sequences</taxon>
        <taxon>metagenomes</taxon>
        <taxon>ecological metagenomes</taxon>
    </lineage>
</organism>
<feature type="transmembrane region" description="Helical" evidence="6">
    <location>
        <begin position="102"/>
        <end position="124"/>
    </location>
</feature>
<keyword evidence="5 6" id="KW-0472">Membrane</keyword>
<evidence type="ECO:0000256" key="3">
    <source>
        <dbReference type="ARBA" id="ARBA00022692"/>
    </source>
</evidence>
<evidence type="ECO:0000256" key="1">
    <source>
        <dbReference type="ARBA" id="ARBA00004651"/>
    </source>
</evidence>
<dbReference type="InterPro" id="IPR008457">
    <property type="entry name" value="Cu-R_CopD_dom"/>
</dbReference>
<dbReference type="InterPro" id="IPR019108">
    <property type="entry name" value="Caa3_assmbl_CtaG-rel"/>
</dbReference>
<feature type="transmembrane region" description="Helical" evidence="6">
    <location>
        <begin position="145"/>
        <end position="169"/>
    </location>
</feature>
<reference evidence="8" key="1">
    <citation type="submission" date="2020-05" db="EMBL/GenBank/DDBJ databases">
        <authorList>
            <person name="Chiriac C."/>
            <person name="Salcher M."/>
            <person name="Ghai R."/>
            <person name="Kavagutti S V."/>
        </authorList>
    </citation>
    <scope>NUCLEOTIDE SEQUENCE</scope>
</reference>
<feature type="transmembrane region" description="Helical" evidence="6">
    <location>
        <begin position="650"/>
        <end position="671"/>
    </location>
</feature>
<keyword evidence="3 6" id="KW-0812">Transmembrane</keyword>
<protein>
    <submittedName>
        <fullName evidence="8">Unannotated protein</fullName>
    </submittedName>
</protein>
<feature type="transmembrane region" description="Helical" evidence="6">
    <location>
        <begin position="243"/>
        <end position="268"/>
    </location>
</feature>
<feature type="transmembrane region" description="Helical" evidence="6">
    <location>
        <begin position="483"/>
        <end position="506"/>
    </location>
</feature>
<feature type="transmembrane region" description="Helical" evidence="6">
    <location>
        <begin position="321"/>
        <end position="339"/>
    </location>
</feature>
<proteinExistence type="predicted"/>
<dbReference type="PANTHER" id="PTHR34820:SF4">
    <property type="entry name" value="INNER MEMBRANE PROTEIN YEBZ"/>
    <property type="match status" value="1"/>
</dbReference>
<dbReference type="EMBL" id="CAEZVB010000010">
    <property type="protein sequence ID" value="CAB4616258.1"/>
    <property type="molecule type" value="Genomic_DNA"/>
</dbReference>
<sequence>MPIVSNSSGIGGRRIPLDVTLPDPLALARELRVGSRGASGASGMTKPTVRTPSTPLGLVTLALVIAMVSVLMVSLVITGGSYSAPAPGLPDPGALVVWGTPILRLLTDLAAIATIGWLLAASVLDPAGKGGVVSSTGRRDLMRAAIAAFIWATLSITQMIFALANILGLSLSETFTPQVISTFANEIPLTRALIAISVLALVIGVGALVSATTGAALSWLVVALVAASLPSLGGHGAGLGDHAVALTAGIAHVLGAFLWVGGLFALAIHAARKDFPIQKAVQRFSSIALVAFIFVAVSGLANAYTRLDSISQLITTGYGQITLAKVVVLVGLGAIAWIIRTRISQSLTTSRTWIFARVASIELLVMGLAVALGVALASSAPPRIETQFTSIGESLLGFSYPPAPTVTSVVFGFRLDPLFFTGALIAAGLYCFGVARLRSRGDTWPIGRTISWLLGISVVIWCTNSGIATYSQVSVSLHMTEHMVMAMFAPILLVLGAPATLALRAIKPSHGNERGPREWLVWFLHSWPTRILTNPFYVFFIYVIGLYGLYLTPAFGWLMGSHVGHVYMQLHFLFAGYLFYWIIIGIDPRPKPLPYWGRFMLLLMAISVHGFFAVILMMSTDLSLAPEWYSIVRPPWVTDLLADSETGGQIAWALAEIPSVLVMVVISIQWARNDDRESKRNDRQADRDGNAEMNAYNDRLAQLAEHDRRNS</sequence>
<dbReference type="InterPro" id="IPR032694">
    <property type="entry name" value="CopC/D"/>
</dbReference>
<evidence type="ECO:0000256" key="2">
    <source>
        <dbReference type="ARBA" id="ARBA00022475"/>
    </source>
</evidence>
<name>A0A6J6I690_9ZZZZ</name>
<feature type="transmembrane region" description="Helical" evidence="6">
    <location>
        <begin position="360"/>
        <end position="380"/>
    </location>
</feature>
<keyword evidence="2" id="KW-1003">Cell membrane</keyword>
<feature type="transmembrane region" description="Helical" evidence="6">
    <location>
        <begin position="418"/>
        <end position="437"/>
    </location>
</feature>
<keyword evidence="4 6" id="KW-1133">Transmembrane helix</keyword>
<comment type="subcellular location">
    <subcellularLocation>
        <location evidence="1">Cell membrane</location>
        <topology evidence="1">Multi-pass membrane protein</topology>
    </subcellularLocation>
</comment>
<dbReference type="AlphaFoldDB" id="A0A6J6I690"/>
<dbReference type="EMBL" id="CAFBMO010000001">
    <property type="protein sequence ID" value="CAB4893339.1"/>
    <property type="molecule type" value="Genomic_DNA"/>
</dbReference>
<dbReference type="Pfam" id="PF09678">
    <property type="entry name" value="Caa3_CtaG"/>
    <property type="match status" value="1"/>
</dbReference>
<feature type="transmembrane region" description="Helical" evidence="6">
    <location>
        <begin position="536"/>
        <end position="560"/>
    </location>
</feature>
<accession>A0A6J6I690</accession>
<feature type="domain" description="Copper resistance protein D" evidence="7">
    <location>
        <begin position="279"/>
        <end position="376"/>
    </location>
</feature>
<dbReference type="Pfam" id="PF05425">
    <property type="entry name" value="CopD"/>
    <property type="match status" value="1"/>
</dbReference>
<feature type="transmembrane region" description="Helical" evidence="6">
    <location>
        <begin position="216"/>
        <end position="237"/>
    </location>
</feature>
<feature type="transmembrane region" description="Helical" evidence="6">
    <location>
        <begin position="566"/>
        <end position="583"/>
    </location>
</feature>
<evidence type="ECO:0000256" key="6">
    <source>
        <dbReference type="SAM" id="Phobius"/>
    </source>
</evidence>
<evidence type="ECO:0000256" key="4">
    <source>
        <dbReference type="ARBA" id="ARBA00022989"/>
    </source>
</evidence>
<dbReference type="GO" id="GO:0006825">
    <property type="term" value="P:copper ion transport"/>
    <property type="evidence" value="ECO:0007669"/>
    <property type="project" value="InterPro"/>
</dbReference>
<evidence type="ECO:0000313" key="9">
    <source>
        <dbReference type="EMBL" id="CAB4893339.1"/>
    </source>
</evidence>
<feature type="transmembrane region" description="Helical" evidence="6">
    <location>
        <begin position="280"/>
        <end position="301"/>
    </location>
</feature>